<keyword evidence="2" id="KW-0479">Metal-binding</keyword>
<comment type="caution">
    <text evidence="5">The sequence shown here is derived from an EMBL/GenBank/DDBJ whole genome shotgun (WGS) entry which is preliminary data.</text>
</comment>
<evidence type="ECO:0000256" key="3">
    <source>
        <dbReference type="ARBA" id="ARBA00022964"/>
    </source>
</evidence>
<dbReference type="PANTHER" id="PTHR11771">
    <property type="entry name" value="LIPOXYGENASE"/>
    <property type="match status" value="1"/>
</dbReference>
<organism evidence="5 6">
    <name type="scientific">Orbilia oligospora</name>
    <name type="common">Nematode-trapping fungus</name>
    <name type="synonym">Arthrobotrys oligospora</name>
    <dbReference type="NCBI Taxonomy" id="2813651"/>
    <lineage>
        <taxon>Eukaryota</taxon>
        <taxon>Fungi</taxon>
        <taxon>Dikarya</taxon>
        <taxon>Ascomycota</taxon>
        <taxon>Pezizomycotina</taxon>
        <taxon>Orbiliomycetes</taxon>
        <taxon>Orbiliales</taxon>
        <taxon>Orbiliaceae</taxon>
        <taxon>Orbilia</taxon>
    </lineage>
</organism>
<dbReference type="EMBL" id="SOZJ01000010">
    <property type="protein sequence ID" value="TGJ62436.1"/>
    <property type="molecule type" value="Genomic_DNA"/>
</dbReference>
<dbReference type="InterPro" id="IPR000907">
    <property type="entry name" value="LipOase"/>
</dbReference>
<dbReference type="PROSITE" id="PS51393">
    <property type="entry name" value="LIPOXYGENASE_3"/>
    <property type="match status" value="1"/>
</dbReference>
<evidence type="ECO:0000256" key="1">
    <source>
        <dbReference type="ARBA" id="ARBA00021175"/>
    </source>
</evidence>
<dbReference type="Pfam" id="PF00305">
    <property type="entry name" value="Lipoxygenase"/>
    <property type="match status" value="1"/>
</dbReference>
<dbReference type="InterPro" id="IPR036226">
    <property type="entry name" value="LipOase_C_sf"/>
</dbReference>
<gene>
    <name evidence="5" type="ORF">EYR41_002416</name>
</gene>
<protein>
    <recommendedName>
        <fullName evidence="1">Manganese lipoxygenase</fullName>
    </recommendedName>
</protein>
<dbReference type="GO" id="GO:0050584">
    <property type="term" value="F:linoleate 11-lipoxygenase activity"/>
    <property type="evidence" value="ECO:0007669"/>
    <property type="project" value="UniProtKB-ARBA"/>
</dbReference>
<reference evidence="5 6" key="1">
    <citation type="submission" date="2019-03" db="EMBL/GenBank/DDBJ databases">
        <title>Nematode-trapping fungi genome.</title>
        <authorList>
            <person name="Vidal-Diez De Ulzurrun G."/>
        </authorList>
    </citation>
    <scope>NUCLEOTIDE SEQUENCE [LARGE SCALE GENOMIC DNA]</scope>
    <source>
        <strain evidence="5 6">TWF154</strain>
    </source>
</reference>
<dbReference type="Gene3D" id="3.10.450.60">
    <property type="match status" value="1"/>
</dbReference>
<dbReference type="Gene3D" id="1.20.245.10">
    <property type="entry name" value="Lipoxygenase-1, Domain 5"/>
    <property type="match status" value="1"/>
</dbReference>
<dbReference type="Proteomes" id="UP000297595">
    <property type="component" value="Unassembled WGS sequence"/>
</dbReference>
<proteinExistence type="predicted"/>
<sequence length="602" mass="65894">MKPVHFLAAYIATAAAAPVQQLDKRLVLYTVSNPLLQLVRNVDITAKRLLFSYGPGTGGGPPSPEGVLGLTAVATDRLITNVEVAAQGVVDSGDKSAIDDNKAALNGLQTLEDYTKLYEGYWAATSAPTGVSPGLLTNYTQDLLFSMQRLSTNPYAVRRLAPGETLPFSVDDTIVKNLTGTDNGSEVIVGIDLDTLLSQGRLFYVDHSVLKDFETEQSANHAGGCDAYFFIHPTTGQFLPLAIRTNYQSNLIYTPHDSFEDWMLAKIMFNADDLFMAQFYHFSGSHFVSEAIFQAAIRTLSEEHPVLAILRRLMYGAFGIRPLAVDILFPVGGLIDRHFGYSGRAAESYSNYLYESGISGAVQANYFKANLKRRGLIESAFGPALTHFPFYEDALPLWNAMHTFMTALVHSYYPNDASIAADNEILDWMDEANGSAEVVDFPNRATMNSRAKLIDVLTHVAHLVSTAHHVVNTNALITAGAVLPLNPGALFHPLPTAKGETNVAKYLPDVDKSIAYIFNTGLFSRPLLAGTDRTIVHMFDDPVMLLRMKPAVRTANNVFKATMEARSTVVKNRQLDGNGLSQGMPFVWKTLDPDVAPWSLTV</sequence>
<dbReference type="GO" id="GO:0046872">
    <property type="term" value="F:metal ion binding"/>
    <property type="evidence" value="ECO:0007669"/>
    <property type="project" value="UniProtKB-KW"/>
</dbReference>
<keyword evidence="4" id="KW-0560">Oxidoreductase</keyword>
<dbReference type="GO" id="GO:0034440">
    <property type="term" value="P:lipid oxidation"/>
    <property type="evidence" value="ECO:0007669"/>
    <property type="project" value="InterPro"/>
</dbReference>
<dbReference type="GO" id="GO:0043651">
    <property type="term" value="P:linoleic acid metabolic process"/>
    <property type="evidence" value="ECO:0007669"/>
    <property type="project" value="UniProtKB-ARBA"/>
</dbReference>
<evidence type="ECO:0000313" key="6">
    <source>
        <dbReference type="Proteomes" id="UP000297595"/>
    </source>
</evidence>
<name>A0A7C8K1S5_ORBOL</name>
<accession>A0A7C8K1S5</accession>
<dbReference type="InterPro" id="IPR013819">
    <property type="entry name" value="LipOase_C"/>
</dbReference>
<evidence type="ECO:0000256" key="2">
    <source>
        <dbReference type="ARBA" id="ARBA00022723"/>
    </source>
</evidence>
<dbReference type="AlphaFoldDB" id="A0A7C8K1S5"/>
<evidence type="ECO:0000256" key="4">
    <source>
        <dbReference type="ARBA" id="ARBA00023002"/>
    </source>
</evidence>
<evidence type="ECO:0000313" key="5">
    <source>
        <dbReference type="EMBL" id="TGJ62436.1"/>
    </source>
</evidence>
<keyword evidence="3" id="KW-0223">Dioxygenase</keyword>
<dbReference type="SUPFAM" id="SSF48484">
    <property type="entry name" value="Lipoxigenase"/>
    <property type="match status" value="1"/>
</dbReference>